<comment type="caution">
    <text evidence="3">The sequence shown here is derived from an EMBL/GenBank/DDBJ whole genome shotgun (WGS) entry which is preliminary data.</text>
</comment>
<gene>
    <name evidence="3" type="ORF">K431DRAFT_314231</name>
</gene>
<feature type="domain" description="CorA-like transporter" evidence="2">
    <location>
        <begin position="17"/>
        <end position="235"/>
    </location>
</feature>
<feature type="transmembrane region" description="Helical" evidence="1">
    <location>
        <begin position="385"/>
        <end position="404"/>
    </location>
</feature>
<evidence type="ECO:0000313" key="3">
    <source>
        <dbReference type="EMBL" id="KAF2719261.1"/>
    </source>
</evidence>
<proteinExistence type="predicted"/>
<reference evidence="3" key="1">
    <citation type="journal article" date="2020" name="Stud. Mycol.">
        <title>101 Dothideomycetes genomes: a test case for predicting lifestyles and emergence of pathogens.</title>
        <authorList>
            <person name="Haridas S."/>
            <person name="Albert R."/>
            <person name="Binder M."/>
            <person name="Bloem J."/>
            <person name="Labutti K."/>
            <person name="Salamov A."/>
            <person name="Andreopoulos B."/>
            <person name="Baker S."/>
            <person name="Barry K."/>
            <person name="Bills G."/>
            <person name="Bluhm B."/>
            <person name="Cannon C."/>
            <person name="Castanera R."/>
            <person name="Culley D."/>
            <person name="Daum C."/>
            <person name="Ezra D."/>
            <person name="Gonzalez J."/>
            <person name="Henrissat B."/>
            <person name="Kuo A."/>
            <person name="Liang C."/>
            <person name="Lipzen A."/>
            <person name="Lutzoni F."/>
            <person name="Magnuson J."/>
            <person name="Mondo S."/>
            <person name="Nolan M."/>
            <person name="Ohm R."/>
            <person name="Pangilinan J."/>
            <person name="Park H.-J."/>
            <person name="Ramirez L."/>
            <person name="Alfaro M."/>
            <person name="Sun H."/>
            <person name="Tritt A."/>
            <person name="Yoshinaga Y."/>
            <person name="Zwiers L.-H."/>
            <person name="Turgeon B."/>
            <person name="Goodwin S."/>
            <person name="Spatafora J."/>
            <person name="Crous P."/>
            <person name="Grigoriev I."/>
        </authorList>
    </citation>
    <scope>NUCLEOTIDE SEQUENCE</scope>
    <source>
        <strain evidence="3">CBS 116435</strain>
    </source>
</reference>
<dbReference type="OrthoDB" id="5396681at2759"/>
<keyword evidence="1" id="KW-1133">Transmembrane helix</keyword>
<accession>A0A9P4Q6I7</accession>
<dbReference type="AlphaFoldDB" id="A0A9P4Q6I7"/>
<dbReference type="EMBL" id="MU003813">
    <property type="protein sequence ID" value="KAF2719261.1"/>
    <property type="molecule type" value="Genomic_DNA"/>
</dbReference>
<evidence type="ECO:0000256" key="1">
    <source>
        <dbReference type="SAM" id="Phobius"/>
    </source>
</evidence>
<dbReference type="InterPro" id="IPR058257">
    <property type="entry name" value="CorA-like_dom"/>
</dbReference>
<evidence type="ECO:0000259" key="2">
    <source>
        <dbReference type="Pfam" id="PF26616"/>
    </source>
</evidence>
<protein>
    <recommendedName>
        <fullName evidence="2">CorA-like transporter domain-containing protein</fullName>
    </recommendedName>
</protein>
<dbReference type="Proteomes" id="UP000799441">
    <property type="component" value="Unassembled WGS sequence"/>
</dbReference>
<evidence type="ECO:0000313" key="4">
    <source>
        <dbReference type="Proteomes" id="UP000799441"/>
    </source>
</evidence>
<keyword evidence="4" id="KW-1185">Reference proteome</keyword>
<keyword evidence="1" id="KW-0472">Membrane</keyword>
<keyword evidence="1" id="KW-0812">Transmembrane</keyword>
<organism evidence="3 4">
    <name type="scientific">Polychaeton citri CBS 116435</name>
    <dbReference type="NCBI Taxonomy" id="1314669"/>
    <lineage>
        <taxon>Eukaryota</taxon>
        <taxon>Fungi</taxon>
        <taxon>Dikarya</taxon>
        <taxon>Ascomycota</taxon>
        <taxon>Pezizomycotina</taxon>
        <taxon>Dothideomycetes</taxon>
        <taxon>Dothideomycetidae</taxon>
        <taxon>Capnodiales</taxon>
        <taxon>Capnodiaceae</taxon>
        <taxon>Polychaeton</taxon>
    </lineage>
</organism>
<dbReference type="Pfam" id="PF26616">
    <property type="entry name" value="CorA-like"/>
    <property type="match status" value="1"/>
</dbReference>
<dbReference type="Gene3D" id="1.20.58.340">
    <property type="entry name" value="Magnesium transport protein CorA, transmembrane region"/>
    <property type="match status" value="1"/>
</dbReference>
<sequence>MPKPLCPFNTWLDDDEAITSHWDADSRRLFVGNNDIRMRVIDVGREYHVARSEEQLQKLMEGSPLGIRVFIVPQEFSWGSLTISEPCARLLASQLQTFPPFLQNLHAFGQRAEPSNETLGGFSAQPCQVFQRHERVYLLKCIEKHGREYLDNPYSIRQFAVYHDAQGDGSNDSFVVVNPSASSMLSQKMKMLQNADLDIPSSETIHLIMISAASQNWDDYVSWHEQALYPLTNKAHVVQENSDNPQPSSFQVTTLDMQRLQILQNSMHQALHVLDMNRTTIESLAGDLWPSFRSDSPSMNTFNQSRVRRCTADLKGAQRRLNTLLGRSDAISKLMQNIMSTRSLATLDESSKTTTELAKLAQEDNKLMLSMAAEGRRDSRTLKTITVLTLAYLPASFVSTLLGMEYISIKSSDGHWSMHFKPEMWIFAVLSVILLLVTFGLWHGLDLRKRHQEGDTLRSAGIDLEKGWPKASRMDSWQSYLSRRPNVVDEKHAATIQIGR</sequence>
<feature type="transmembrane region" description="Helical" evidence="1">
    <location>
        <begin position="424"/>
        <end position="442"/>
    </location>
</feature>
<name>A0A9P4Q6I7_9PEZI</name>